<name>A0ABT8TC11_9GAMM</name>
<accession>A0ABT8TC11</accession>
<proteinExistence type="predicted"/>
<dbReference type="EMBL" id="JAULRT010000032">
    <property type="protein sequence ID" value="MDO3380918.1"/>
    <property type="molecule type" value="Genomic_DNA"/>
</dbReference>
<sequence>MSGSMKRVVIAGGGTAGWIVAAALSHQLGELLDITLVESEEISTVGVGEATIPPMRTFHRLLGIDEQEFMKATDATFKLGIQFEDWKQIGEKYFHSFGFTGKHTLITDFIHFWLRGKKLGVARDFGSYCLEFKAALNGRFSLGKRSNLNYAFHIDAGRYASFLKKLSEARGVKWVEGKIAQVNQEPVFGYISSLTMETGEQLPGDLFIDCTGMRGLLIEKALETGFEDWGHWLPCDTAIVVQTQRKGAVPPYTRSVAQQAGWRWQIPLQYRVGNGVVFSSQYMSCDEAKDILLSNVDGMLLTEPRLVKFKTGRRKKTWNKNCIAIGLSSGFLEPLESTSIHMIMTAVTRLLQLFPSDEIKQSYVEEYNSQTKCEYERIRDFIILHYKVTERDDSPFWNYCRNMCVPPDLQHRIDLFKESGRSIQVEGELFRLDSWTQVMLGQGIIPELYHPIVELMSEDSLKKMLDDIATGVDSSMATMSTHDEFIQKYCTAG</sequence>
<reference evidence="1" key="1">
    <citation type="submission" date="2023-07" db="EMBL/GenBank/DDBJ databases">
        <title>Gilvimarinus algae sp. nov., isolated from the surface of Kelp.</title>
        <authorList>
            <person name="Sun Y.Y."/>
            <person name="Gong Y."/>
            <person name="Du Z.J."/>
        </authorList>
    </citation>
    <scope>NUCLEOTIDE SEQUENCE</scope>
    <source>
        <strain evidence="1">SDUM040014</strain>
    </source>
</reference>
<evidence type="ECO:0000313" key="1">
    <source>
        <dbReference type="EMBL" id="MDO3380918.1"/>
    </source>
</evidence>
<evidence type="ECO:0000313" key="2">
    <source>
        <dbReference type="Proteomes" id="UP001168380"/>
    </source>
</evidence>
<dbReference type="InterPro" id="IPR050816">
    <property type="entry name" value="Flavin-dep_Halogenase_NPB"/>
</dbReference>
<dbReference type="Pfam" id="PF04820">
    <property type="entry name" value="Trp_halogenase"/>
    <property type="match status" value="1"/>
</dbReference>
<dbReference type="PANTHER" id="PTHR43747">
    <property type="entry name" value="FAD-BINDING PROTEIN"/>
    <property type="match status" value="1"/>
</dbReference>
<organism evidence="1 2">
    <name type="scientific">Gilvimarinus algae</name>
    <dbReference type="NCBI Taxonomy" id="3058037"/>
    <lineage>
        <taxon>Bacteria</taxon>
        <taxon>Pseudomonadati</taxon>
        <taxon>Pseudomonadota</taxon>
        <taxon>Gammaproteobacteria</taxon>
        <taxon>Cellvibrionales</taxon>
        <taxon>Cellvibrionaceae</taxon>
        <taxon>Gilvimarinus</taxon>
    </lineage>
</organism>
<gene>
    <name evidence="1" type="ORF">QWI16_01955</name>
</gene>
<dbReference type="RefSeq" id="WP_302711041.1">
    <property type="nucleotide sequence ID" value="NZ_JAULRT010000032.1"/>
</dbReference>
<comment type="caution">
    <text evidence="1">The sequence shown here is derived from an EMBL/GenBank/DDBJ whole genome shotgun (WGS) entry which is preliminary data.</text>
</comment>
<dbReference type="Gene3D" id="3.50.50.60">
    <property type="entry name" value="FAD/NAD(P)-binding domain"/>
    <property type="match status" value="1"/>
</dbReference>
<dbReference type="InterPro" id="IPR006905">
    <property type="entry name" value="Flavin_halogenase"/>
</dbReference>
<dbReference type="InterPro" id="IPR036188">
    <property type="entry name" value="FAD/NAD-bd_sf"/>
</dbReference>
<keyword evidence="2" id="KW-1185">Reference proteome</keyword>
<dbReference type="PIRSF" id="PIRSF011396">
    <property type="entry name" value="Trp_halogenase"/>
    <property type="match status" value="1"/>
</dbReference>
<dbReference type="InterPro" id="IPR033856">
    <property type="entry name" value="Trp_halogen"/>
</dbReference>
<dbReference type="Proteomes" id="UP001168380">
    <property type="component" value="Unassembled WGS sequence"/>
</dbReference>
<dbReference type="SUPFAM" id="SSF51905">
    <property type="entry name" value="FAD/NAD(P)-binding domain"/>
    <property type="match status" value="1"/>
</dbReference>
<protein>
    <submittedName>
        <fullName evidence="1">Tryptophan 7-halogenase</fullName>
    </submittedName>
</protein>
<dbReference type="PANTHER" id="PTHR43747:SF4">
    <property type="entry name" value="FLAVIN-DEPENDENT TRYPTOPHAN HALOGENASE"/>
    <property type="match status" value="1"/>
</dbReference>